<comment type="caution">
    <text evidence="6">The sequence shown here is derived from an EMBL/GenBank/DDBJ whole genome shotgun (WGS) entry which is preliminary data.</text>
</comment>
<dbReference type="InterPro" id="IPR052363">
    <property type="entry name" value="LPS_export_LptC"/>
</dbReference>
<keyword evidence="7" id="KW-1185">Reference proteome</keyword>
<evidence type="ECO:0000256" key="1">
    <source>
        <dbReference type="ARBA" id="ARBA00022475"/>
    </source>
</evidence>
<dbReference type="PANTHER" id="PTHR37481">
    <property type="entry name" value="LIPOPOLYSACCHARIDE EXPORT SYSTEM PROTEIN LPTC"/>
    <property type="match status" value="1"/>
</dbReference>
<evidence type="ECO:0000313" key="7">
    <source>
        <dbReference type="Proteomes" id="UP000575898"/>
    </source>
</evidence>
<keyword evidence="5" id="KW-0472">Membrane</keyword>
<reference evidence="6 7" key="1">
    <citation type="submission" date="2020-08" db="EMBL/GenBank/DDBJ databases">
        <title>Genomic Encyclopedia of Type Strains, Phase IV (KMG-IV): sequencing the most valuable type-strain genomes for metagenomic binning, comparative biology and taxonomic classification.</title>
        <authorList>
            <person name="Goeker M."/>
        </authorList>
    </citation>
    <scope>NUCLEOTIDE SEQUENCE [LARGE SCALE GENOMIC DNA]</scope>
    <source>
        <strain evidence="6 7">DSM 27165</strain>
    </source>
</reference>
<dbReference type="Gene3D" id="2.60.450.10">
    <property type="entry name" value="Lipopolysaccharide (LPS) transport protein A like domain"/>
    <property type="match status" value="1"/>
</dbReference>
<dbReference type="PANTHER" id="PTHR37481:SF1">
    <property type="entry name" value="LIPOPOLYSACCHARIDE EXPORT SYSTEM PROTEIN LPTC"/>
    <property type="match status" value="1"/>
</dbReference>
<dbReference type="NCBIfam" id="TIGR04409">
    <property type="entry name" value="LptC_YrbK"/>
    <property type="match status" value="1"/>
</dbReference>
<dbReference type="RefSeq" id="WP_184040384.1">
    <property type="nucleotide sequence ID" value="NZ_JACHHY010000017.1"/>
</dbReference>
<dbReference type="InterPro" id="IPR026265">
    <property type="entry name" value="LptC"/>
</dbReference>
<dbReference type="InterPro" id="IPR010664">
    <property type="entry name" value="LipoPS_assembly_LptC-rel"/>
</dbReference>
<sequence>MNADRSALWAPLLITAALAAGTFWLDRVSRLPDTQRDASTGGKPDVTMERFKATQTGENGAAQYQVTAAKMQHYQQGNYTDLFTVEMVDMTPRRPPMRIVAESVRLSHNDENYYFNGITHITREADAQRSAMKLTTSKLWVWPERGVSTTDQAVDIRDDYMHITAVGMDLDRNLGTIKLKSRVRATYVKPPA</sequence>
<organism evidence="6 7">
    <name type="scientific">Chitinivorax tropicus</name>
    <dbReference type="NCBI Taxonomy" id="714531"/>
    <lineage>
        <taxon>Bacteria</taxon>
        <taxon>Pseudomonadati</taxon>
        <taxon>Pseudomonadota</taxon>
        <taxon>Betaproteobacteria</taxon>
        <taxon>Chitinivorax</taxon>
    </lineage>
</organism>
<gene>
    <name evidence="6" type="ORF">HNQ59_002768</name>
</gene>
<dbReference type="Proteomes" id="UP000575898">
    <property type="component" value="Unassembled WGS sequence"/>
</dbReference>
<name>A0A840MST9_9PROT</name>
<keyword evidence="4" id="KW-1133">Transmembrane helix</keyword>
<dbReference type="GO" id="GO:0005886">
    <property type="term" value="C:plasma membrane"/>
    <property type="evidence" value="ECO:0007669"/>
    <property type="project" value="InterPro"/>
</dbReference>
<evidence type="ECO:0000256" key="3">
    <source>
        <dbReference type="ARBA" id="ARBA00022692"/>
    </source>
</evidence>
<accession>A0A840MST9</accession>
<evidence type="ECO:0000256" key="4">
    <source>
        <dbReference type="ARBA" id="ARBA00022989"/>
    </source>
</evidence>
<keyword evidence="1" id="KW-1003">Cell membrane</keyword>
<protein>
    <submittedName>
        <fullName evidence="6">Lipopolysaccharide export system protein LptC</fullName>
    </submittedName>
</protein>
<evidence type="ECO:0000256" key="2">
    <source>
        <dbReference type="ARBA" id="ARBA00022519"/>
    </source>
</evidence>
<dbReference type="AlphaFoldDB" id="A0A840MST9"/>
<dbReference type="GO" id="GO:0017089">
    <property type="term" value="F:glycolipid transfer activity"/>
    <property type="evidence" value="ECO:0007669"/>
    <property type="project" value="TreeGrafter"/>
</dbReference>
<keyword evidence="2" id="KW-0997">Cell inner membrane</keyword>
<evidence type="ECO:0000313" key="6">
    <source>
        <dbReference type="EMBL" id="MBB5019466.1"/>
    </source>
</evidence>
<dbReference type="GO" id="GO:0030288">
    <property type="term" value="C:outer membrane-bounded periplasmic space"/>
    <property type="evidence" value="ECO:0007669"/>
    <property type="project" value="TreeGrafter"/>
</dbReference>
<dbReference type="EMBL" id="JACHHY010000017">
    <property type="protein sequence ID" value="MBB5019466.1"/>
    <property type="molecule type" value="Genomic_DNA"/>
</dbReference>
<proteinExistence type="predicted"/>
<dbReference type="Pfam" id="PF06835">
    <property type="entry name" value="LptC"/>
    <property type="match status" value="1"/>
</dbReference>
<keyword evidence="3" id="KW-0812">Transmembrane</keyword>
<dbReference type="GO" id="GO:0015221">
    <property type="term" value="F:lipopolysaccharide transmembrane transporter activity"/>
    <property type="evidence" value="ECO:0007669"/>
    <property type="project" value="InterPro"/>
</dbReference>
<evidence type="ECO:0000256" key="5">
    <source>
        <dbReference type="ARBA" id="ARBA00023136"/>
    </source>
</evidence>